<reference evidence="2" key="1">
    <citation type="submission" date="2016-01" db="EMBL/GenBank/DDBJ databases">
        <title>Draft genome of Chromobacterium sp. F49.</title>
        <authorList>
            <person name="Hong K.W."/>
        </authorList>
    </citation>
    <scope>NUCLEOTIDE SEQUENCE [LARGE SCALE GENOMIC DNA]</scope>
    <source>
        <strain evidence="2">CN10</strain>
    </source>
</reference>
<organism evidence="1 2">
    <name type="scientific">Crenobacter luteus</name>
    <dbReference type="NCBI Taxonomy" id="1452487"/>
    <lineage>
        <taxon>Bacteria</taxon>
        <taxon>Pseudomonadati</taxon>
        <taxon>Pseudomonadota</taxon>
        <taxon>Betaproteobacteria</taxon>
        <taxon>Neisseriales</taxon>
        <taxon>Neisseriaceae</taxon>
        <taxon>Crenobacter</taxon>
    </lineage>
</organism>
<dbReference type="AlphaFoldDB" id="A0A161TLK0"/>
<gene>
    <name evidence="1" type="ORF">AVW16_03240</name>
</gene>
<dbReference type="Proteomes" id="UP000076625">
    <property type="component" value="Unassembled WGS sequence"/>
</dbReference>
<proteinExistence type="predicted"/>
<sequence>MSHIIPRALSRLFPVFSSPVSTLPTLAEARALAALLVSRGKRVSIAPAAHGYTVAEVAR</sequence>
<evidence type="ECO:0000313" key="2">
    <source>
        <dbReference type="Proteomes" id="UP000076625"/>
    </source>
</evidence>
<accession>A0A161TLK0</accession>
<dbReference type="EMBL" id="LQQU01000059">
    <property type="protein sequence ID" value="KZE25329.1"/>
    <property type="molecule type" value="Genomic_DNA"/>
</dbReference>
<keyword evidence="2" id="KW-1185">Reference proteome</keyword>
<protein>
    <submittedName>
        <fullName evidence="1">Uncharacterized protein</fullName>
    </submittedName>
</protein>
<evidence type="ECO:0000313" key="1">
    <source>
        <dbReference type="EMBL" id="KZE25329.1"/>
    </source>
</evidence>
<comment type="caution">
    <text evidence="1">The sequence shown here is derived from an EMBL/GenBank/DDBJ whole genome shotgun (WGS) entry which is preliminary data.</text>
</comment>
<dbReference type="STRING" id="1452487.AVW16_03240"/>
<name>A0A161TLK0_9NEIS</name>